<evidence type="ECO:0000256" key="9">
    <source>
        <dbReference type="ARBA" id="ARBA00022840"/>
    </source>
</evidence>
<reference evidence="13" key="2">
    <citation type="journal article" date="2008" name="Curr. Biol.">
        <title>Chromatophore genome sequence of Paulinella sheds light on acquisition of photosynthesis by eukaryotes.</title>
        <authorList>
            <person name="Nowack E.C.M."/>
            <person name="Melkonian M."/>
            <person name="Gloeckner G."/>
        </authorList>
    </citation>
    <scope>NUCLEOTIDE SEQUENCE [LARGE SCALE GENOMIC DNA]</scope>
</reference>
<dbReference type="InterPro" id="IPR045085">
    <property type="entry name" value="HLD_clamp_pol_III_gamma_tau"/>
</dbReference>
<dbReference type="SUPFAM" id="SSF52540">
    <property type="entry name" value="P-loop containing nucleoside triphosphate hydrolases"/>
    <property type="match status" value="1"/>
</dbReference>
<keyword evidence="4" id="KW-0548">Nucleotidyltransferase</keyword>
<keyword evidence="3" id="KW-0808">Transferase</keyword>
<dbReference type="RefSeq" id="YP_002049085.1">
    <property type="nucleotide sequence ID" value="NC_011087.1"/>
</dbReference>
<dbReference type="CDD" id="cd18137">
    <property type="entry name" value="HLD_clamp_pol_III_gamma_tau"/>
    <property type="match status" value="1"/>
</dbReference>
<dbReference type="InterPro" id="IPR012763">
    <property type="entry name" value="DNA_pol_III_sug/sutau_N"/>
</dbReference>
<comment type="similarity">
    <text evidence="1">Belongs to the DnaX/STICHEL family.</text>
</comment>
<keyword evidence="10" id="KW-0239">DNA-directed DNA polymerase</keyword>
<dbReference type="GO" id="GO:0003887">
    <property type="term" value="F:DNA-directed DNA polymerase activity"/>
    <property type="evidence" value="ECO:0007669"/>
    <property type="project" value="UniProtKB-KW"/>
</dbReference>
<evidence type="ECO:0000259" key="12">
    <source>
        <dbReference type="SMART" id="SM00382"/>
    </source>
</evidence>
<dbReference type="NCBIfam" id="TIGR02397">
    <property type="entry name" value="dnaX_nterm"/>
    <property type="match status" value="1"/>
</dbReference>
<dbReference type="InterPro" id="IPR050238">
    <property type="entry name" value="DNA_Rep/Repair_Clamp_Loader"/>
</dbReference>
<dbReference type="GO" id="GO:0005524">
    <property type="term" value="F:ATP binding"/>
    <property type="evidence" value="ECO:0007669"/>
    <property type="project" value="UniProtKB-KW"/>
</dbReference>
<evidence type="ECO:0000256" key="2">
    <source>
        <dbReference type="ARBA" id="ARBA00012417"/>
    </source>
</evidence>
<evidence type="ECO:0000313" key="13">
    <source>
        <dbReference type="EMBL" id="ACB42875.1"/>
    </source>
</evidence>
<dbReference type="NCBIfam" id="NF011510">
    <property type="entry name" value="PRK14948.1"/>
    <property type="match status" value="1"/>
</dbReference>
<dbReference type="InterPro" id="IPR003593">
    <property type="entry name" value="AAA+_ATPase"/>
</dbReference>
<dbReference type="InterPro" id="IPR027417">
    <property type="entry name" value="P-loop_NTPase"/>
</dbReference>
<organism evidence="13">
    <name type="scientific">Paulinella chromatophora</name>
    <dbReference type="NCBI Taxonomy" id="39717"/>
    <lineage>
        <taxon>Eukaryota</taxon>
        <taxon>Sar</taxon>
        <taxon>Rhizaria</taxon>
        <taxon>Cercozoa</taxon>
        <taxon>Imbricatea</taxon>
        <taxon>Silicofilosea</taxon>
        <taxon>Euglyphida</taxon>
        <taxon>Paulinellidae</taxon>
        <taxon>Paulinella</taxon>
    </lineage>
</organism>
<feature type="domain" description="AAA+ ATPase" evidence="12">
    <location>
        <begin position="39"/>
        <end position="183"/>
    </location>
</feature>
<dbReference type="GO" id="GO:0009360">
    <property type="term" value="C:DNA polymerase III complex"/>
    <property type="evidence" value="ECO:0007669"/>
    <property type="project" value="InterPro"/>
</dbReference>
<dbReference type="Gene3D" id="1.10.8.60">
    <property type="match status" value="1"/>
</dbReference>
<dbReference type="Pfam" id="PF22608">
    <property type="entry name" value="DNAX_ATPase_lid"/>
    <property type="match status" value="1"/>
</dbReference>
<dbReference type="PANTHER" id="PTHR11669:SF0">
    <property type="entry name" value="PROTEIN STICHEL-LIKE 2"/>
    <property type="match status" value="1"/>
</dbReference>
<evidence type="ECO:0000256" key="3">
    <source>
        <dbReference type="ARBA" id="ARBA00022679"/>
    </source>
</evidence>
<evidence type="ECO:0000256" key="1">
    <source>
        <dbReference type="ARBA" id="ARBA00006360"/>
    </source>
</evidence>
<dbReference type="InterPro" id="IPR022754">
    <property type="entry name" value="DNA_pol_III_gamma-3"/>
</dbReference>
<evidence type="ECO:0000256" key="5">
    <source>
        <dbReference type="ARBA" id="ARBA00022705"/>
    </source>
</evidence>
<dbReference type="EC" id="2.7.7.7" evidence="2"/>
<dbReference type="SUPFAM" id="SSF48019">
    <property type="entry name" value="post-AAA+ oligomerization domain-like"/>
    <property type="match status" value="1"/>
</dbReference>
<dbReference type="InterPro" id="IPR008921">
    <property type="entry name" value="DNA_pol3_clamp-load_cplx_C"/>
</dbReference>
<geneLocation type="organellar chromatophore" evidence="13"/>
<keyword evidence="13" id="KW-0934">Plastid</keyword>
<name>B1X4K6_PAUCH</name>
<evidence type="ECO:0000256" key="6">
    <source>
        <dbReference type="ARBA" id="ARBA00022723"/>
    </source>
</evidence>
<dbReference type="Gene3D" id="3.40.50.300">
    <property type="entry name" value="P-loop containing nucleotide triphosphate hydrolases"/>
    <property type="match status" value="1"/>
</dbReference>
<gene>
    <name evidence="13" type="ordered locus">PCC_0436</name>
</gene>
<accession>B1X4K6</accession>
<protein>
    <recommendedName>
        <fullName evidence="2">DNA-directed DNA polymerase</fullName>
        <ecNumber evidence="2">2.7.7.7</ecNumber>
    </recommendedName>
</protein>
<dbReference type="Gene3D" id="1.20.272.10">
    <property type="match status" value="1"/>
</dbReference>
<keyword evidence="5" id="KW-0235">DNA replication</keyword>
<dbReference type="FunFam" id="3.40.50.300:FF:000014">
    <property type="entry name" value="DNA polymerase III subunit gamma/tau"/>
    <property type="match status" value="1"/>
</dbReference>
<evidence type="ECO:0000256" key="10">
    <source>
        <dbReference type="ARBA" id="ARBA00022932"/>
    </source>
</evidence>
<comment type="catalytic activity">
    <reaction evidence="11">
        <text>DNA(n) + a 2'-deoxyribonucleoside 5'-triphosphate = DNA(n+1) + diphosphate</text>
        <dbReference type="Rhea" id="RHEA:22508"/>
        <dbReference type="Rhea" id="RHEA-COMP:17339"/>
        <dbReference type="Rhea" id="RHEA-COMP:17340"/>
        <dbReference type="ChEBI" id="CHEBI:33019"/>
        <dbReference type="ChEBI" id="CHEBI:61560"/>
        <dbReference type="ChEBI" id="CHEBI:173112"/>
        <dbReference type="EC" id="2.7.7.7"/>
    </reaction>
</comment>
<dbReference type="Pfam" id="PF13177">
    <property type="entry name" value="DNA_pol3_delta2"/>
    <property type="match status" value="1"/>
</dbReference>
<keyword evidence="9" id="KW-0067">ATP-binding</keyword>
<sequence>MNQVYQPLHQKYRPQRLDQLVGQEAIATTLSNALVYRRIATAYLFSGPRGTGKTSSARILARSLNCLNSDSPTTEPCGKCELCISITSGRALDVIEIDAASNTGVENIRELIERSKFSPVQARWKVYVIDECHMLSAAAFNALLKTLEEPQPKLLFILATTDPQRMLTTVISRCQRFDFRRVCPITLKGHLVFIADREDISISVEAISLVAKSAQGSLRDAENLLDQLSLLQGPIEVNSVWELLGEIPEQELLELGSALISEKPLTILERCRCLFDRGREPILILQGLTSILRDLVLLIEAPDRPDLSNISLQFWSILQELASDVKLSKLLKWQSKLKGSEFELRQSAQPRLWLEVILLGLLADSNSLVKPKSIDLSIASSAIKNPLLSTSQLIDKGLVNTIKSVRNIETSQPNLERESKDSEVIQDLSLLWTKILNSVELPSTRMLLFQQAELAILDTSQIVIQVNDNWLETVKSRLSLLDKAIEIALDGKRRLLIEGREATLSSSKTLTINDSAIEFDEEKVTVLEPLYPPIQTKSVSLLSSDLLDKSKVTELVQQSNRISILERSATSLAKFFDGEIVQDF</sequence>
<keyword evidence="7" id="KW-0547">Nucleotide-binding</keyword>
<evidence type="ECO:0000256" key="7">
    <source>
        <dbReference type="ARBA" id="ARBA00022741"/>
    </source>
</evidence>
<dbReference type="Pfam" id="PF12169">
    <property type="entry name" value="DNA_pol3_gamma3"/>
    <property type="match status" value="1"/>
</dbReference>
<evidence type="ECO:0000256" key="8">
    <source>
        <dbReference type="ARBA" id="ARBA00022833"/>
    </source>
</evidence>
<keyword evidence="6" id="KW-0479">Metal-binding</keyword>
<keyword evidence="8" id="KW-0862">Zinc</keyword>
<dbReference type="GO" id="GO:0006261">
    <property type="term" value="P:DNA-templated DNA replication"/>
    <property type="evidence" value="ECO:0007669"/>
    <property type="project" value="TreeGrafter"/>
</dbReference>
<dbReference type="GO" id="GO:0003677">
    <property type="term" value="F:DNA binding"/>
    <property type="evidence" value="ECO:0007669"/>
    <property type="project" value="InterPro"/>
</dbReference>
<evidence type="ECO:0000256" key="11">
    <source>
        <dbReference type="ARBA" id="ARBA00049244"/>
    </source>
</evidence>
<reference evidence="13" key="1">
    <citation type="submission" date="2007-08" db="EMBL/GenBank/DDBJ databases">
        <authorList>
            <person name="Gloeckner G."/>
            <person name="Nowack E."/>
            <person name="Melkonian M."/>
        </authorList>
    </citation>
    <scope>NUCLEOTIDE SEQUENCE</scope>
</reference>
<dbReference type="EMBL" id="CP000815">
    <property type="protein sequence ID" value="ACB42875.1"/>
    <property type="molecule type" value="Genomic_DNA"/>
</dbReference>
<dbReference type="SMART" id="SM00382">
    <property type="entry name" value="AAA"/>
    <property type="match status" value="1"/>
</dbReference>
<dbReference type="GeneID" id="6481852"/>
<evidence type="ECO:0000256" key="4">
    <source>
        <dbReference type="ARBA" id="ARBA00022695"/>
    </source>
</evidence>
<proteinExistence type="inferred from homology"/>
<dbReference type="GO" id="GO:0046872">
    <property type="term" value="F:metal ion binding"/>
    <property type="evidence" value="ECO:0007669"/>
    <property type="project" value="UniProtKB-KW"/>
</dbReference>
<dbReference type="PANTHER" id="PTHR11669">
    <property type="entry name" value="REPLICATION FACTOR C / DNA POLYMERASE III GAMMA-TAU SUBUNIT"/>
    <property type="match status" value="1"/>
</dbReference>
<dbReference type="AlphaFoldDB" id="B1X4K6"/>